<protein>
    <recommendedName>
        <fullName evidence="4">PH domain-containing protein</fullName>
    </recommendedName>
</protein>
<feature type="compositionally biased region" description="Polar residues" evidence="1">
    <location>
        <begin position="46"/>
        <end position="68"/>
    </location>
</feature>
<evidence type="ECO:0008006" key="4">
    <source>
        <dbReference type="Google" id="ProtNLM"/>
    </source>
</evidence>
<dbReference type="Proteomes" id="UP001218218">
    <property type="component" value="Unassembled WGS sequence"/>
</dbReference>
<reference evidence="2" key="1">
    <citation type="submission" date="2023-03" db="EMBL/GenBank/DDBJ databases">
        <title>Massive genome expansion in bonnet fungi (Mycena s.s.) driven by repeated elements and novel gene families across ecological guilds.</title>
        <authorList>
            <consortium name="Lawrence Berkeley National Laboratory"/>
            <person name="Harder C.B."/>
            <person name="Miyauchi S."/>
            <person name="Viragh M."/>
            <person name="Kuo A."/>
            <person name="Thoen E."/>
            <person name="Andreopoulos B."/>
            <person name="Lu D."/>
            <person name="Skrede I."/>
            <person name="Drula E."/>
            <person name="Henrissat B."/>
            <person name="Morin E."/>
            <person name="Kohler A."/>
            <person name="Barry K."/>
            <person name="LaButti K."/>
            <person name="Morin E."/>
            <person name="Salamov A."/>
            <person name="Lipzen A."/>
            <person name="Mereny Z."/>
            <person name="Hegedus B."/>
            <person name="Baldrian P."/>
            <person name="Stursova M."/>
            <person name="Weitz H."/>
            <person name="Taylor A."/>
            <person name="Grigoriev I.V."/>
            <person name="Nagy L.G."/>
            <person name="Martin F."/>
            <person name="Kauserud H."/>
        </authorList>
    </citation>
    <scope>NUCLEOTIDE SEQUENCE</scope>
    <source>
        <strain evidence="2">CBHHK002</strain>
    </source>
</reference>
<feature type="region of interest" description="Disordered" evidence="1">
    <location>
        <begin position="1"/>
        <end position="96"/>
    </location>
</feature>
<evidence type="ECO:0000313" key="2">
    <source>
        <dbReference type="EMBL" id="KAJ7359456.1"/>
    </source>
</evidence>
<sequence>MPNPPKSPNSPSRASLSIPRPSFGGSSGSSGSGSAGPSTLGAALTPSRSNVSLASARSGVLSSRTPVTSSSGNSKGKQKSTASVGGADAAGTDVPELDPGDLIRAYTLQHAESGLGNDYVKRKHVIRVRLEGEQFLLQARDVGDVVDWIEGFHSATNIALDLDERIMPKGPLFPRRRRRRPRPANGAEATNTTDPPAARGAG</sequence>
<dbReference type="AlphaFoldDB" id="A0AAD7AI75"/>
<organism evidence="2 3">
    <name type="scientific">Mycena albidolilacea</name>
    <dbReference type="NCBI Taxonomy" id="1033008"/>
    <lineage>
        <taxon>Eukaryota</taxon>
        <taxon>Fungi</taxon>
        <taxon>Dikarya</taxon>
        <taxon>Basidiomycota</taxon>
        <taxon>Agaricomycotina</taxon>
        <taxon>Agaricomycetes</taxon>
        <taxon>Agaricomycetidae</taxon>
        <taxon>Agaricales</taxon>
        <taxon>Marasmiineae</taxon>
        <taxon>Mycenaceae</taxon>
        <taxon>Mycena</taxon>
    </lineage>
</organism>
<feature type="compositionally biased region" description="Gly residues" evidence="1">
    <location>
        <begin position="25"/>
        <end position="34"/>
    </location>
</feature>
<keyword evidence="3" id="KW-1185">Reference proteome</keyword>
<name>A0AAD7AI75_9AGAR</name>
<dbReference type="PANTHER" id="PTHR37283:SF1">
    <property type="entry name" value="PH DOMAIN-CONTAINING PROTEIN YHR131C"/>
    <property type="match status" value="1"/>
</dbReference>
<dbReference type="SUPFAM" id="SSF50729">
    <property type="entry name" value="PH domain-like"/>
    <property type="match status" value="1"/>
</dbReference>
<dbReference type="PANTHER" id="PTHR37283">
    <property type="entry name" value="PH DOMAIN-CONTAINING PROTEIN YHR131C"/>
    <property type="match status" value="1"/>
</dbReference>
<dbReference type="InterPro" id="IPR011993">
    <property type="entry name" value="PH-like_dom_sf"/>
</dbReference>
<dbReference type="Gene3D" id="2.30.29.30">
    <property type="entry name" value="Pleckstrin-homology domain (PH domain)/Phosphotyrosine-binding domain (PTB)"/>
    <property type="match status" value="1"/>
</dbReference>
<feature type="region of interest" description="Disordered" evidence="1">
    <location>
        <begin position="169"/>
        <end position="202"/>
    </location>
</feature>
<feature type="compositionally biased region" description="Low complexity" evidence="1">
    <location>
        <begin position="9"/>
        <end position="24"/>
    </location>
</feature>
<dbReference type="EMBL" id="JARIHO010000006">
    <property type="protein sequence ID" value="KAJ7359456.1"/>
    <property type="molecule type" value="Genomic_DNA"/>
</dbReference>
<evidence type="ECO:0000256" key="1">
    <source>
        <dbReference type="SAM" id="MobiDB-lite"/>
    </source>
</evidence>
<gene>
    <name evidence="2" type="ORF">DFH08DRAFT_685567</name>
</gene>
<accession>A0AAD7AI75</accession>
<evidence type="ECO:0000313" key="3">
    <source>
        <dbReference type="Proteomes" id="UP001218218"/>
    </source>
</evidence>
<comment type="caution">
    <text evidence="2">The sequence shown here is derived from an EMBL/GenBank/DDBJ whole genome shotgun (WGS) entry which is preliminary data.</text>
</comment>
<proteinExistence type="predicted"/>